<evidence type="ECO:0000313" key="3">
    <source>
        <dbReference type="Proteomes" id="UP000256328"/>
    </source>
</evidence>
<evidence type="ECO:0000313" key="2">
    <source>
        <dbReference type="EMBL" id="RDW80711.1"/>
    </source>
</evidence>
<dbReference type="GO" id="GO:0005737">
    <property type="term" value="C:cytoplasm"/>
    <property type="evidence" value="ECO:0007669"/>
    <property type="project" value="TreeGrafter"/>
</dbReference>
<evidence type="ECO:0000259" key="1">
    <source>
        <dbReference type="Pfam" id="PF13460"/>
    </source>
</evidence>
<dbReference type="Proteomes" id="UP000256328">
    <property type="component" value="Unassembled WGS sequence"/>
</dbReference>
<dbReference type="InterPro" id="IPR036291">
    <property type="entry name" value="NAD(P)-bd_dom_sf"/>
</dbReference>
<name>A0A3D8S3P2_9HELO</name>
<dbReference type="GO" id="GO:0004029">
    <property type="term" value="F:aldehyde dehydrogenase (NAD+) activity"/>
    <property type="evidence" value="ECO:0007669"/>
    <property type="project" value="TreeGrafter"/>
</dbReference>
<dbReference type="AlphaFoldDB" id="A0A3D8S3P2"/>
<keyword evidence="3" id="KW-1185">Reference proteome</keyword>
<dbReference type="PANTHER" id="PTHR48079:SF6">
    <property type="entry name" value="NAD(P)-BINDING DOMAIN-CONTAINING PROTEIN-RELATED"/>
    <property type="match status" value="1"/>
</dbReference>
<accession>A0A3D8S3P2</accession>
<dbReference type="EMBL" id="PDLN01000007">
    <property type="protein sequence ID" value="RDW80711.1"/>
    <property type="molecule type" value="Genomic_DNA"/>
</dbReference>
<sequence>MPGSLVLPSSAFLALLPPELRNLVYDYALDWPQLSTLVVHMRQDEHSKISSAQQCPLPTLPASCSSSLAILETPTILLLNRQITQEALRVLRQKPLVLDSALPSAEMCITEYIGSTTLQHVRLMVLDIALSQSNATAWLRMVEALLDLLFAANSLTRLVLKATYNPTVPPAGWTFNDINSHGHAMSLLCRDNSLDEAIIVSDLHTGATGYIGGDILHELDNAHPDYEYTALVRDSERGALVAAAFPKIKLIYGTLDDVEVIEKAASEADIVVHTADASDNAGAAKAIAKGILAGHSKTSPGFWLHTSGTGILCWRDSEAKTYGEAPSSKPYDDLEAVEELTHLPDTAFHRDIDKLVLEANAAHPDVIKTAIVCPPTIYGPGRGPGNQQSRQVNTLVKVMFETGHAPRIGKGQSEWNNVHVQDLSVLFRLLVEKAVAMSRSDGSIYSEIFGQKGYYLAENGHHVWGEISQKAGKIACEKGYIQTADVAALDLEDADKRAGFEAVSWGLNSMGSARRAGEYLGWTPKQRSLEEILPEMVVAEAKAFGLEKGYREKAAGTA</sequence>
<dbReference type="InterPro" id="IPR016040">
    <property type="entry name" value="NAD(P)-bd_dom"/>
</dbReference>
<feature type="domain" description="NAD(P)-binding" evidence="1">
    <location>
        <begin position="206"/>
        <end position="288"/>
    </location>
</feature>
<dbReference type="PANTHER" id="PTHR48079">
    <property type="entry name" value="PROTEIN YEEZ"/>
    <property type="match status" value="1"/>
</dbReference>
<dbReference type="InterPro" id="IPR051783">
    <property type="entry name" value="NAD(P)-dependent_oxidoreduct"/>
</dbReference>
<organism evidence="2 3">
    <name type="scientific">Coleophoma crateriformis</name>
    <dbReference type="NCBI Taxonomy" id="565419"/>
    <lineage>
        <taxon>Eukaryota</taxon>
        <taxon>Fungi</taxon>
        <taxon>Dikarya</taxon>
        <taxon>Ascomycota</taxon>
        <taxon>Pezizomycotina</taxon>
        <taxon>Leotiomycetes</taxon>
        <taxon>Helotiales</taxon>
        <taxon>Dermateaceae</taxon>
        <taxon>Coleophoma</taxon>
    </lineage>
</organism>
<protein>
    <recommendedName>
        <fullName evidence="1">NAD(P)-binding domain-containing protein</fullName>
    </recommendedName>
</protein>
<dbReference type="Pfam" id="PF13460">
    <property type="entry name" value="NAD_binding_10"/>
    <property type="match status" value="1"/>
</dbReference>
<comment type="caution">
    <text evidence="2">The sequence shown here is derived from an EMBL/GenBank/DDBJ whole genome shotgun (WGS) entry which is preliminary data.</text>
</comment>
<dbReference type="OrthoDB" id="2130169at2759"/>
<gene>
    <name evidence="2" type="ORF">BP5796_05409</name>
</gene>
<proteinExistence type="predicted"/>
<reference evidence="2 3" key="1">
    <citation type="journal article" date="2018" name="IMA Fungus">
        <title>IMA Genome-F 9: Draft genome sequence of Annulohypoxylon stygium, Aspergillus mulundensis, Berkeleyomyces basicola (syn. Thielaviopsis basicola), Ceratocystis smalleyi, two Cercospora beticola strains, Coleophoma cylindrospora, Fusarium fracticaudum, Phialophora cf. hyalina, and Morchella septimelata.</title>
        <authorList>
            <person name="Wingfield B.D."/>
            <person name="Bills G.F."/>
            <person name="Dong Y."/>
            <person name="Huang W."/>
            <person name="Nel W.J."/>
            <person name="Swalarsk-Parry B.S."/>
            <person name="Vaghefi N."/>
            <person name="Wilken P.M."/>
            <person name="An Z."/>
            <person name="de Beer Z.W."/>
            <person name="De Vos L."/>
            <person name="Chen L."/>
            <person name="Duong T.A."/>
            <person name="Gao Y."/>
            <person name="Hammerbacher A."/>
            <person name="Kikkert J.R."/>
            <person name="Li Y."/>
            <person name="Li H."/>
            <person name="Li K."/>
            <person name="Li Q."/>
            <person name="Liu X."/>
            <person name="Ma X."/>
            <person name="Naidoo K."/>
            <person name="Pethybridge S.J."/>
            <person name="Sun J."/>
            <person name="Steenkamp E.T."/>
            <person name="van der Nest M.A."/>
            <person name="van Wyk S."/>
            <person name="Wingfield M.J."/>
            <person name="Xiong C."/>
            <person name="Yue Q."/>
            <person name="Zhang X."/>
        </authorList>
    </citation>
    <scope>NUCLEOTIDE SEQUENCE [LARGE SCALE GENOMIC DNA]</scope>
    <source>
        <strain evidence="2 3">BP5796</strain>
    </source>
</reference>
<dbReference type="Gene3D" id="3.40.50.720">
    <property type="entry name" value="NAD(P)-binding Rossmann-like Domain"/>
    <property type="match status" value="1"/>
</dbReference>
<dbReference type="SUPFAM" id="SSF51735">
    <property type="entry name" value="NAD(P)-binding Rossmann-fold domains"/>
    <property type="match status" value="1"/>
</dbReference>